<evidence type="ECO:0000313" key="2">
    <source>
        <dbReference type="Proteomes" id="UP000093267"/>
    </source>
</evidence>
<dbReference type="AlphaFoldDB" id="A0A1B2IZ44"/>
<reference evidence="1 2" key="1">
    <citation type="submission" date="2016-03" db="EMBL/GenBank/DDBJ databases">
        <title>Pediococcus and Lactobacillus from brewery environment - whole genome sequencing and assembly.</title>
        <authorList>
            <person name="Behr J."/>
            <person name="Geissler A.J."/>
            <person name="Vogel R.F."/>
        </authorList>
    </citation>
    <scope>NUCLEOTIDE SEQUENCE [LARGE SCALE GENOMIC DNA]</scope>
    <source>
        <strain evidence="1 2">TMW 1.1995</strain>
    </source>
</reference>
<dbReference type="InterPro" id="IPR059218">
    <property type="entry name" value="LBP_cg2779-like"/>
</dbReference>
<name>A0A1B2IZ44_9LACO</name>
<evidence type="ECO:0000313" key="1">
    <source>
        <dbReference type="EMBL" id="ANZ67270.1"/>
    </source>
</evidence>
<dbReference type="OrthoDB" id="2246554at2"/>
<organism evidence="1 2">
    <name type="scientific">Secundilactobacillus paracollinoides</name>
    <dbReference type="NCBI Taxonomy" id="240427"/>
    <lineage>
        <taxon>Bacteria</taxon>
        <taxon>Bacillati</taxon>
        <taxon>Bacillota</taxon>
        <taxon>Bacilli</taxon>
        <taxon>Lactobacillales</taxon>
        <taxon>Lactobacillaceae</taxon>
        <taxon>Secundilactobacillus</taxon>
    </lineage>
</organism>
<dbReference type="InterPro" id="IPR010982">
    <property type="entry name" value="Lambda_DNA-bd_dom_sf"/>
</dbReference>
<dbReference type="Proteomes" id="UP000093267">
    <property type="component" value="Chromosome"/>
</dbReference>
<dbReference type="SUPFAM" id="SSF47413">
    <property type="entry name" value="lambda repressor-like DNA-binding domains"/>
    <property type="match status" value="1"/>
</dbReference>
<keyword evidence="2" id="KW-1185">Reference proteome</keyword>
<dbReference type="GO" id="GO:0003677">
    <property type="term" value="F:DNA binding"/>
    <property type="evidence" value="ECO:0007669"/>
    <property type="project" value="InterPro"/>
</dbReference>
<dbReference type="STRING" id="240427.AYR62_09340"/>
<proteinExistence type="predicted"/>
<dbReference type="NCBIfam" id="NF040507">
    <property type="entry name" value="LBP_cg2779_fam"/>
    <property type="match status" value="1"/>
</dbReference>
<dbReference type="EMBL" id="CP014924">
    <property type="protein sequence ID" value="ANZ67270.1"/>
    <property type="molecule type" value="Genomic_DNA"/>
</dbReference>
<sequence length="67" mass="7868">MKRWRDLMEQEMSAIAEKIIGYQKKHNLTDTELALNLHITVERLHNIKSMESQPTAEETAKLTKFIN</sequence>
<dbReference type="KEGG" id="lpd:AYR62_09340"/>
<gene>
    <name evidence="1" type="ORF">AYR63_09030</name>
</gene>
<protein>
    <recommendedName>
        <fullName evidence="3">HTH cro/C1-type domain-containing protein</fullName>
    </recommendedName>
</protein>
<accession>A0A1B2IZ44</accession>
<evidence type="ECO:0008006" key="3">
    <source>
        <dbReference type="Google" id="ProtNLM"/>
    </source>
</evidence>